<dbReference type="Proteomes" id="UP000092612">
    <property type="component" value="Unassembled WGS sequence"/>
</dbReference>
<dbReference type="RefSeq" id="WP_068361945.1">
    <property type="nucleotide sequence ID" value="NZ_CP019337.1"/>
</dbReference>
<dbReference type="GO" id="GO:0043565">
    <property type="term" value="F:sequence-specific DNA binding"/>
    <property type="evidence" value="ECO:0007669"/>
    <property type="project" value="InterPro"/>
</dbReference>
<gene>
    <name evidence="5" type="ORF">LPB301_11675</name>
</gene>
<dbReference type="EMBL" id="LSFL01000035">
    <property type="protein sequence ID" value="OBY63469.1"/>
    <property type="molecule type" value="Genomic_DNA"/>
</dbReference>
<accession>A0A1B8TVD0</accession>
<feature type="domain" description="HTH araC/xylS-type" evidence="4">
    <location>
        <begin position="185"/>
        <end position="283"/>
    </location>
</feature>
<proteinExistence type="predicted"/>
<organism evidence="5 6">
    <name type="scientific">Polaribacter reichenbachii</name>
    <dbReference type="NCBI Taxonomy" id="996801"/>
    <lineage>
        <taxon>Bacteria</taxon>
        <taxon>Pseudomonadati</taxon>
        <taxon>Bacteroidota</taxon>
        <taxon>Flavobacteriia</taxon>
        <taxon>Flavobacteriales</taxon>
        <taxon>Flavobacteriaceae</taxon>
    </lineage>
</organism>
<dbReference type="InterPro" id="IPR009057">
    <property type="entry name" value="Homeodomain-like_sf"/>
</dbReference>
<evidence type="ECO:0000313" key="5">
    <source>
        <dbReference type="EMBL" id="OBY63469.1"/>
    </source>
</evidence>
<dbReference type="PANTHER" id="PTHR43280:SF28">
    <property type="entry name" value="HTH-TYPE TRANSCRIPTIONAL ACTIVATOR RHAS"/>
    <property type="match status" value="1"/>
</dbReference>
<evidence type="ECO:0000256" key="2">
    <source>
        <dbReference type="ARBA" id="ARBA00023125"/>
    </source>
</evidence>
<dbReference type="PROSITE" id="PS01124">
    <property type="entry name" value="HTH_ARAC_FAMILY_2"/>
    <property type="match status" value="1"/>
</dbReference>
<dbReference type="AlphaFoldDB" id="A0A1B8TVD0"/>
<dbReference type="SUPFAM" id="SSF46689">
    <property type="entry name" value="Homeodomain-like"/>
    <property type="match status" value="2"/>
</dbReference>
<dbReference type="STRING" id="996801.BW723_04035"/>
<dbReference type="Gene3D" id="1.10.10.60">
    <property type="entry name" value="Homeodomain-like"/>
    <property type="match status" value="2"/>
</dbReference>
<reference evidence="6" key="1">
    <citation type="submission" date="2016-02" db="EMBL/GenBank/DDBJ databases">
        <title>Paenibacillus sp. LPB0068, isolated from Crassostrea gigas.</title>
        <authorList>
            <person name="Shin S.-K."/>
            <person name="Yi H."/>
        </authorList>
    </citation>
    <scope>NUCLEOTIDE SEQUENCE [LARGE SCALE GENOMIC DNA]</scope>
    <source>
        <strain evidence="6">KCTC 23969</strain>
    </source>
</reference>
<keyword evidence="1" id="KW-0805">Transcription regulation</keyword>
<dbReference type="Pfam" id="PF12833">
    <property type="entry name" value="HTH_18"/>
    <property type="match status" value="1"/>
</dbReference>
<evidence type="ECO:0000256" key="1">
    <source>
        <dbReference type="ARBA" id="ARBA00023015"/>
    </source>
</evidence>
<dbReference type="OrthoDB" id="1007602at2"/>
<dbReference type="GO" id="GO:0003700">
    <property type="term" value="F:DNA-binding transcription factor activity"/>
    <property type="evidence" value="ECO:0007669"/>
    <property type="project" value="InterPro"/>
</dbReference>
<evidence type="ECO:0000259" key="4">
    <source>
        <dbReference type="PROSITE" id="PS01124"/>
    </source>
</evidence>
<keyword evidence="6" id="KW-1185">Reference proteome</keyword>
<name>A0A1B8TVD0_9FLAO</name>
<keyword evidence="3" id="KW-0804">Transcription</keyword>
<evidence type="ECO:0000256" key="3">
    <source>
        <dbReference type="ARBA" id="ARBA00023163"/>
    </source>
</evidence>
<dbReference type="SMART" id="SM00342">
    <property type="entry name" value="HTH_ARAC"/>
    <property type="match status" value="1"/>
</dbReference>
<keyword evidence="2" id="KW-0238">DNA-binding</keyword>
<dbReference type="KEGG" id="prn:BW723_04035"/>
<dbReference type="InterPro" id="IPR018060">
    <property type="entry name" value="HTH_AraC"/>
</dbReference>
<evidence type="ECO:0000313" key="6">
    <source>
        <dbReference type="Proteomes" id="UP000092612"/>
    </source>
</evidence>
<sequence length="287" mass="34625">MLNPYQSLKLKLLNFGYDKLDHRWDFNNVISPFTRLYYITKGSAYVYHHHTKIQLLPGYLYLIPSYTYSSYKCNLSHEQYYISFFEEFGTGLSIFNFVSFNYRVKATRTDELYFRKLLELNPNRALVNNNPEYYDKYQMLMEFEERNEELSISNYLETHAILKILLSRFVDSQESLENTKNTNLDDVLTYISKNLHHNLNVSVLADYCNLSKDHFSRVFKKQYHIRPSKYIQNMLTERAMLLLITTRYSFEEIATKLGFENYNYFIRFFKLHVKKTPKEFRKEHVTI</sequence>
<protein>
    <submittedName>
        <fullName evidence="5">AraC family transcriptional regulator</fullName>
    </submittedName>
</protein>
<dbReference type="PANTHER" id="PTHR43280">
    <property type="entry name" value="ARAC-FAMILY TRANSCRIPTIONAL REGULATOR"/>
    <property type="match status" value="1"/>
</dbReference>
<comment type="caution">
    <text evidence="5">The sequence shown here is derived from an EMBL/GenBank/DDBJ whole genome shotgun (WGS) entry which is preliminary data.</text>
</comment>